<evidence type="ECO:0000256" key="8">
    <source>
        <dbReference type="ARBA" id="ARBA00023316"/>
    </source>
</evidence>
<dbReference type="Proteomes" id="UP000832011">
    <property type="component" value="Chromosome"/>
</dbReference>
<evidence type="ECO:0000256" key="7">
    <source>
        <dbReference type="ARBA" id="ARBA00022984"/>
    </source>
</evidence>
<evidence type="ECO:0000256" key="6">
    <source>
        <dbReference type="ARBA" id="ARBA00022960"/>
    </source>
</evidence>
<comment type="similarity">
    <text evidence="2">Belongs to the YkuD family.</text>
</comment>
<evidence type="ECO:0000256" key="9">
    <source>
        <dbReference type="PROSITE-ProRule" id="PRU01373"/>
    </source>
</evidence>
<feature type="compositionally biased region" description="Basic and acidic residues" evidence="10">
    <location>
        <begin position="303"/>
        <end position="312"/>
    </location>
</feature>
<dbReference type="InterPro" id="IPR038063">
    <property type="entry name" value="Transpep_catalytic_dom"/>
</dbReference>
<keyword evidence="5" id="KW-0378">Hydrolase</keyword>
<name>A0ABY4E600_9NEIS</name>
<feature type="active site" description="Proton donor/acceptor" evidence="9">
    <location>
        <position position="131"/>
    </location>
</feature>
<keyword evidence="14" id="KW-1185">Reference proteome</keyword>
<dbReference type="Gene3D" id="2.40.440.10">
    <property type="entry name" value="L,D-transpeptidase catalytic domain-like"/>
    <property type="match status" value="1"/>
</dbReference>
<protein>
    <submittedName>
        <fullName evidence="13">L,D-transpeptidase</fullName>
    </submittedName>
</protein>
<proteinExistence type="inferred from homology"/>
<evidence type="ECO:0000313" key="13">
    <source>
        <dbReference type="EMBL" id="UOO90887.1"/>
    </source>
</evidence>
<dbReference type="InterPro" id="IPR050979">
    <property type="entry name" value="LD-transpeptidase"/>
</dbReference>
<keyword evidence="8 9" id="KW-0961">Cell wall biogenesis/degradation</keyword>
<evidence type="ECO:0000256" key="1">
    <source>
        <dbReference type="ARBA" id="ARBA00004752"/>
    </source>
</evidence>
<dbReference type="EMBL" id="CP091511">
    <property type="protein sequence ID" value="UOO90887.1"/>
    <property type="molecule type" value="Genomic_DNA"/>
</dbReference>
<feature type="active site" description="Nucleophile" evidence="9">
    <location>
        <position position="147"/>
    </location>
</feature>
<evidence type="ECO:0000256" key="2">
    <source>
        <dbReference type="ARBA" id="ARBA00005992"/>
    </source>
</evidence>
<feature type="signal peptide" evidence="11">
    <location>
        <begin position="1"/>
        <end position="20"/>
    </location>
</feature>
<reference evidence="13 14" key="1">
    <citation type="journal article" date="2022" name="Res Sq">
        <title>Evolution of multicellular longitudinally dividing oral cavity symbionts (Neisseriaceae).</title>
        <authorList>
            <person name="Nyongesa S."/>
            <person name="Weber P."/>
            <person name="Bernet E."/>
            <person name="Pullido F."/>
            <person name="Nieckarz M."/>
            <person name="Delaby M."/>
            <person name="Nieves C."/>
            <person name="Viehboeck T."/>
            <person name="Krause N."/>
            <person name="Rivera-Millot A."/>
            <person name="Nakamura A."/>
            <person name="Vischer N."/>
            <person name="VanNieuwenhze M."/>
            <person name="Brun Y."/>
            <person name="Cava F."/>
            <person name="Bulgheresi S."/>
            <person name="Veyrier F."/>
        </authorList>
    </citation>
    <scope>NUCLEOTIDE SEQUENCE [LARGE SCALE GENOMIC DNA]</scope>
    <source>
        <strain evidence="13 14">SN4</strain>
    </source>
</reference>
<feature type="chain" id="PRO_5045778683" evidence="11">
    <location>
        <begin position="21"/>
        <end position="312"/>
    </location>
</feature>
<keyword evidence="7 9" id="KW-0573">Peptidoglycan synthesis</keyword>
<evidence type="ECO:0000256" key="11">
    <source>
        <dbReference type="SAM" id="SignalP"/>
    </source>
</evidence>
<dbReference type="RefSeq" id="WP_058305333.1">
    <property type="nucleotide sequence ID" value="NZ_CABKVG010000006.1"/>
</dbReference>
<keyword evidence="3" id="KW-0328">Glycosyltransferase</keyword>
<dbReference type="PANTHER" id="PTHR30582:SF24">
    <property type="entry name" value="L,D-TRANSPEPTIDASE ERFK_SRFK-RELATED"/>
    <property type="match status" value="1"/>
</dbReference>
<comment type="pathway">
    <text evidence="1 9">Cell wall biogenesis; peptidoglycan biosynthesis.</text>
</comment>
<evidence type="ECO:0000256" key="3">
    <source>
        <dbReference type="ARBA" id="ARBA00022676"/>
    </source>
</evidence>
<feature type="domain" description="L,D-TPase catalytic" evidence="12">
    <location>
        <begin position="35"/>
        <end position="171"/>
    </location>
</feature>
<accession>A0ABY4E600</accession>
<evidence type="ECO:0000256" key="10">
    <source>
        <dbReference type="SAM" id="MobiDB-lite"/>
    </source>
</evidence>
<organism evidence="13 14">
    <name type="scientific">Vitreoscilla massiliensis</name>
    <dbReference type="NCBI Taxonomy" id="1689272"/>
    <lineage>
        <taxon>Bacteria</taxon>
        <taxon>Pseudomonadati</taxon>
        <taxon>Pseudomonadota</taxon>
        <taxon>Betaproteobacteria</taxon>
        <taxon>Neisseriales</taxon>
        <taxon>Neisseriaceae</taxon>
        <taxon>Vitreoscilla</taxon>
    </lineage>
</organism>
<keyword evidence="4" id="KW-0808">Transferase</keyword>
<feature type="region of interest" description="Disordered" evidence="10">
    <location>
        <begin position="257"/>
        <end position="312"/>
    </location>
</feature>
<dbReference type="PANTHER" id="PTHR30582">
    <property type="entry name" value="L,D-TRANSPEPTIDASE"/>
    <property type="match status" value="1"/>
</dbReference>
<feature type="compositionally biased region" description="Pro residues" evidence="10">
    <location>
        <begin position="260"/>
        <end position="275"/>
    </location>
</feature>
<keyword evidence="11" id="KW-0732">Signal</keyword>
<sequence>MKKQIAMALMLSAMTYGASAAEFMKPNTEINNAGKHVVINIPQLRLFVYENGKLAKSWPIAVGKGRTQTPPGEYLIGVKAFNPTWHIPASIQKERAAKGLPAIKTIPPGPKNPLGPVFVRFGDPKLGLGIHGTSAPSSVPSFASHGCVRLRSENALEFAKFIDKGSRVSVLYNESALNLDASNNLWLSAYKDPYNLKKMNPAAVKAQAQTIAQKYGKTVNEKMLTQVLANRSGQLNCITCVKGSGKVQGALRPVSMTFKSPPPPPANANPTPLPSSAPITEPGDNGEDYIKPHTPVDWSSQNESRDSFARLW</sequence>
<dbReference type="InterPro" id="IPR005490">
    <property type="entry name" value="LD_TPept_cat_dom"/>
</dbReference>
<evidence type="ECO:0000256" key="4">
    <source>
        <dbReference type="ARBA" id="ARBA00022679"/>
    </source>
</evidence>
<gene>
    <name evidence="13" type="ORF">LVJ82_07975</name>
</gene>
<dbReference type="PROSITE" id="PS52029">
    <property type="entry name" value="LD_TPASE"/>
    <property type="match status" value="1"/>
</dbReference>
<evidence type="ECO:0000313" key="14">
    <source>
        <dbReference type="Proteomes" id="UP000832011"/>
    </source>
</evidence>
<evidence type="ECO:0000259" key="12">
    <source>
        <dbReference type="PROSITE" id="PS52029"/>
    </source>
</evidence>
<dbReference type="Pfam" id="PF03734">
    <property type="entry name" value="YkuD"/>
    <property type="match status" value="1"/>
</dbReference>
<dbReference type="CDD" id="cd16913">
    <property type="entry name" value="YkuD_like"/>
    <property type="match status" value="1"/>
</dbReference>
<evidence type="ECO:0000256" key="5">
    <source>
        <dbReference type="ARBA" id="ARBA00022801"/>
    </source>
</evidence>
<dbReference type="SUPFAM" id="SSF141523">
    <property type="entry name" value="L,D-transpeptidase catalytic domain-like"/>
    <property type="match status" value="1"/>
</dbReference>
<keyword evidence="6 9" id="KW-0133">Cell shape</keyword>